<name>A0A8H4NI86_9HYPO</name>
<dbReference type="PANTHER" id="PTHR33112:SF16">
    <property type="entry name" value="HETEROKARYON INCOMPATIBILITY DOMAIN-CONTAINING PROTEIN"/>
    <property type="match status" value="1"/>
</dbReference>
<organism evidence="2 3">
    <name type="scientific">Fusarium acutatum</name>
    <dbReference type="NCBI Taxonomy" id="78861"/>
    <lineage>
        <taxon>Eukaryota</taxon>
        <taxon>Fungi</taxon>
        <taxon>Dikarya</taxon>
        <taxon>Ascomycota</taxon>
        <taxon>Pezizomycotina</taxon>
        <taxon>Sordariomycetes</taxon>
        <taxon>Hypocreomycetidae</taxon>
        <taxon>Hypocreales</taxon>
        <taxon>Nectriaceae</taxon>
        <taxon>Fusarium</taxon>
        <taxon>Fusarium fujikuroi species complex</taxon>
    </lineage>
</organism>
<dbReference type="EMBL" id="JAADJF010000158">
    <property type="protein sequence ID" value="KAF4436050.1"/>
    <property type="molecule type" value="Genomic_DNA"/>
</dbReference>
<feature type="domain" description="Heterokaryon incompatibility" evidence="1">
    <location>
        <begin position="127"/>
        <end position="274"/>
    </location>
</feature>
<dbReference type="AlphaFoldDB" id="A0A8H4NI86"/>
<evidence type="ECO:0000313" key="2">
    <source>
        <dbReference type="EMBL" id="KAF4436050.1"/>
    </source>
</evidence>
<comment type="caution">
    <text evidence="2">The sequence shown here is derived from an EMBL/GenBank/DDBJ whole genome shotgun (WGS) entry which is preliminary data.</text>
</comment>
<dbReference type="OrthoDB" id="3486565at2759"/>
<sequence length="274" mass="30486">MAENSDLAQSDKANIVAVEGELFLSSAGTDFIPAESSDKELLRDMKSRRIKAFIGGNIQPELAEVIKYQIQPWMESCREQHAGHEFCGAKYASSGLPTRLLDVGETNDPLVQLVEVKSATNLRDVDYLILCYCWGNGNEKSKTTETNVETRLRGFAVSDLSKTIQDAILLTRLMGFRYLWVDAICIIQGPTGDFRSESPRMGDYYSNAACCISASVAEDSREGFLTERPLARYPMDDIAIRIAKHDTGYTIFKDSHDDRSLVSNIHSSPLVKRG</sequence>
<evidence type="ECO:0000313" key="3">
    <source>
        <dbReference type="Proteomes" id="UP000536711"/>
    </source>
</evidence>
<accession>A0A8H4NI86</accession>
<dbReference type="Proteomes" id="UP000536711">
    <property type="component" value="Unassembled WGS sequence"/>
</dbReference>
<dbReference type="PANTHER" id="PTHR33112">
    <property type="entry name" value="DOMAIN PROTEIN, PUTATIVE-RELATED"/>
    <property type="match status" value="1"/>
</dbReference>
<proteinExistence type="predicted"/>
<gene>
    <name evidence="2" type="ORF">FACUT_6741</name>
</gene>
<dbReference type="InterPro" id="IPR010730">
    <property type="entry name" value="HET"/>
</dbReference>
<evidence type="ECO:0000259" key="1">
    <source>
        <dbReference type="Pfam" id="PF06985"/>
    </source>
</evidence>
<keyword evidence="3" id="KW-1185">Reference proteome</keyword>
<reference evidence="2 3" key="1">
    <citation type="submission" date="2020-01" db="EMBL/GenBank/DDBJ databases">
        <title>Identification and distribution of gene clusters putatively required for synthesis of sphingolipid metabolism inhibitors in phylogenetically diverse species of the filamentous fungus Fusarium.</title>
        <authorList>
            <person name="Kim H.-S."/>
            <person name="Busman M."/>
            <person name="Brown D.W."/>
            <person name="Divon H."/>
            <person name="Uhlig S."/>
            <person name="Proctor R.H."/>
        </authorList>
    </citation>
    <scope>NUCLEOTIDE SEQUENCE [LARGE SCALE GENOMIC DNA]</scope>
    <source>
        <strain evidence="2 3">NRRL 13308</strain>
    </source>
</reference>
<protein>
    <recommendedName>
        <fullName evidence="1">Heterokaryon incompatibility domain-containing protein</fullName>
    </recommendedName>
</protein>
<dbReference type="Pfam" id="PF06985">
    <property type="entry name" value="HET"/>
    <property type="match status" value="1"/>
</dbReference>